<comment type="caution">
    <text evidence="1">The sequence shown here is derived from an EMBL/GenBank/DDBJ whole genome shotgun (WGS) entry which is preliminary data.</text>
</comment>
<dbReference type="RefSeq" id="WP_064028147.1">
    <property type="nucleotide sequence ID" value="NZ_LUUK01000160.1"/>
</dbReference>
<sequence length="65" mass="7159">MVEIIGEAAGKIWQFLNTNGEASVNKITTETGLGKNEVQRALGWLAKEDKLNIEMKGRVETVSLK</sequence>
<keyword evidence="2" id="KW-1185">Reference proteome</keyword>
<proteinExistence type="predicted"/>
<evidence type="ECO:0008006" key="3">
    <source>
        <dbReference type="Google" id="ProtNLM"/>
    </source>
</evidence>
<dbReference type="SUPFAM" id="SSF46785">
    <property type="entry name" value="Winged helix' DNA-binding domain"/>
    <property type="match status" value="1"/>
</dbReference>
<dbReference type="OrthoDB" id="5570695at2"/>
<dbReference type="Pfam" id="PF10771">
    <property type="entry name" value="DUF2582"/>
    <property type="match status" value="1"/>
</dbReference>
<protein>
    <recommendedName>
        <fullName evidence="3">Winged helix-turn-helix domain-containing protein</fullName>
    </recommendedName>
</protein>
<organism evidence="1 2">
    <name type="scientific">Methylomonas koyamae</name>
    <dbReference type="NCBI Taxonomy" id="702114"/>
    <lineage>
        <taxon>Bacteria</taxon>
        <taxon>Pseudomonadati</taxon>
        <taxon>Pseudomonadota</taxon>
        <taxon>Gammaproteobacteria</taxon>
        <taxon>Methylococcales</taxon>
        <taxon>Methylococcaceae</taxon>
        <taxon>Methylomonas</taxon>
    </lineage>
</organism>
<evidence type="ECO:0000313" key="1">
    <source>
        <dbReference type="EMBL" id="OAI19245.1"/>
    </source>
</evidence>
<accession>A0A177NMS7</accession>
<reference evidence="2" key="1">
    <citation type="submission" date="2016-03" db="EMBL/GenBank/DDBJ databases">
        <authorList>
            <person name="Heylen K."/>
            <person name="De Vos P."/>
            <person name="Vekeman B."/>
        </authorList>
    </citation>
    <scope>NUCLEOTIDE SEQUENCE [LARGE SCALE GENOMIC DNA]</scope>
    <source>
        <strain evidence="2">R-45383</strain>
    </source>
</reference>
<dbReference type="InterPro" id="IPR019707">
    <property type="entry name" value="DUF2582"/>
</dbReference>
<dbReference type="EMBL" id="LUUK01000160">
    <property type="protein sequence ID" value="OAI19245.1"/>
    <property type="molecule type" value="Genomic_DNA"/>
</dbReference>
<dbReference type="Proteomes" id="UP000077628">
    <property type="component" value="Unassembled WGS sequence"/>
</dbReference>
<dbReference type="AlphaFoldDB" id="A0A177NMS7"/>
<gene>
    <name evidence="1" type="ORF">A1355_04685</name>
</gene>
<name>A0A177NMS7_9GAMM</name>
<dbReference type="Gene3D" id="1.10.10.10">
    <property type="entry name" value="Winged helix-like DNA-binding domain superfamily/Winged helix DNA-binding domain"/>
    <property type="match status" value="1"/>
</dbReference>
<dbReference type="STRING" id="702114.A1355_04685"/>
<evidence type="ECO:0000313" key="2">
    <source>
        <dbReference type="Proteomes" id="UP000077628"/>
    </source>
</evidence>
<dbReference type="InterPro" id="IPR036388">
    <property type="entry name" value="WH-like_DNA-bd_sf"/>
</dbReference>
<dbReference type="InterPro" id="IPR036390">
    <property type="entry name" value="WH_DNA-bd_sf"/>
</dbReference>